<comment type="caution">
    <text evidence="1">The sequence shown here is derived from an EMBL/GenBank/DDBJ whole genome shotgun (WGS) entry which is preliminary data.</text>
</comment>
<accession>A0A8J6ZN95</accession>
<proteinExistence type="predicted"/>
<dbReference type="EMBL" id="JADEXS010000065">
    <property type="protein sequence ID" value="MBE9022191.1"/>
    <property type="molecule type" value="Genomic_DNA"/>
</dbReference>
<keyword evidence="2" id="KW-1185">Reference proteome</keyword>
<organism evidence="1 2">
    <name type="scientific">Desmonostoc muscorum LEGE 12446</name>
    <dbReference type="NCBI Taxonomy" id="1828758"/>
    <lineage>
        <taxon>Bacteria</taxon>
        <taxon>Bacillati</taxon>
        <taxon>Cyanobacteriota</taxon>
        <taxon>Cyanophyceae</taxon>
        <taxon>Nostocales</taxon>
        <taxon>Nostocaceae</taxon>
        <taxon>Desmonostoc</taxon>
    </lineage>
</organism>
<dbReference type="RefSeq" id="WP_193914727.1">
    <property type="nucleotide sequence ID" value="NZ_JADEXS020000001.1"/>
</dbReference>
<protein>
    <submittedName>
        <fullName evidence="1">Uncharacterized protein</fullName>
    </submittedName>
</protein>
<reference evidence="1" key="1">
    <citation type="submission" date="2020-10" db="EMBL/GenBank/DDBJ databases">
        <authorList>
            <person name="Castelo-Branco R."/>
            <person name="Eusebio N."/>
            <person name="Adriana R."/>
            <person name="Vieira A."/>
            <person name="Brugerolle De Fraissinette N."/>
            <person name="Rezende De Castro R."/>
            <person name="Schneider M.P."/>
            <person name="Vasconcelos V."/>
            <person name="Leao P.N."/>
        </authorList>
    </citation>
    <scope>NUCLEOTIDE SEQUENCE</scope>
    <source>
        <strain evidence="1">LEGE 12446</strain>
    </source>
</reference>
<dbReference type="AlphaFoldDB" id="A0A8J6ZN95"/>
<sequence length="67" mass="7363">MSNRTISQNRSQLNFCSGIFDISAINGTIILLNAEFNAHPSQAEVASGIFNAVQSDRLAFMLEMTKK</sequence>
<dbReference type="Proteomes" id="UP000622533">
    <property type="component" value="Unassembled WGS sequence"/>
</dbReference>
<name>A0A8J6ZN95_DESMC</name>
<evidence type="ECO:0000313" key="1">
    <source>
        <dbReference type="EMBL" id="MBE9022191.1"/>
    </source>
</evidence>
<gene>
    <name evidence="1" type="ORF">IQ276_07015</name>
</gene>
<evidence type="ECO:0000313" key="2">
    <source>
        <dbReference type="Proteomes" id="UP000622533"/>
    </source>
</evidence>